<feature type="domain" description="Flavin reductase like" evidence="4">
    <location>
        <begin position="16"/>
        <end position="162"/>
    </location>
</feature>
<evidence type="ECO:0000256" key="3">
    <source>
        <dbReference type="ARBA" id="ARBA00038054"/>
    </source>
</evidence>
<dbReference type="InterPro" id="IPR012349">
    <property type="entry name" value="Split_barrel_FMN-bd"/>
</dbReference>
<sequence>MFSARYVDVPINRYTRLLHPKLVTLIVTKSGDGRVNVMPASWAMPTSVDPPLLTVAVSPRRYTYELLQARGEFTVNPVPVGMKSVVDFTGSVSGREVDKARSAGIGLFDAKELSVPCVEGALSCIECSVWAQYPAGDHVLVVGRVRVARVLEDVWDGTTYILDRAKPLLHLGGDKYSTSESEI</sequence>
<comment type="similarity">
    <text evidence="3">Belongs to the flavoredoxin family.</text>
</comment>
<accession>A0A7L9FHC0</accession>
<reference evidence="5 6" key="1">
    <citation type="submission" date="2020-10" db="EMBL/GenBank/DDBJ databases">
        <title>Thermofilum lucidum 3507LT sp. nov. a novel member of Thermofilaceae family isolated from Chile hot spring, and proposal of description order Thermofilales.</title>
        <authorList>
            <person name="Zayulina K.S."/>
            <person name="Elcheninov A.G."/>
            <person name="Toshchakov S.V."/>
            <person name="Kublanov I.V."/>
        </authorList>
    </citation>
    <scope>NUCLEOTIDE SEQUENCE [LARGE SCALE GENOMIC DNA]</scope>
    <source>
        <strain evidence="5 6">3507LT</strain>
    </source>
</reference>
<evidence type="ECO:0000256" key="2">
    <source>
        <dbReference type="ARBA" id="ARBA00022630"/>
    </source>
</evidence>
<evidence type="ECO:0000313" key="5">
    <source>
        <dbReference type="EMBL" id="QOJ79200.1"/>
    </source>
</evidence>
<organism evidence="5 6">
    <name type="scientific">Infirmifilum lucidum</name>
    <dbReference type="NCBI Taxonomy" id="2776706"/>
    <lineage>
        <taxon>Archaea</taxon>
        <taxon>Thermoproteota</taxon>
        <taxon>Thermoprotei</taxon>
        <taxon>Thermofilales</taxon>
        <taxon>Thermofilaceae</taxon>
        <taxon>Infirmifilum</taxon>
    </lineage>
</organism>
<evidence type="ECO:0000256" key="1">
    <source>
        <dbReference type="ARBA" id="ARBA00001917"/>
    </source>
</evidence>
<dbReference type="EMBL" id="CP062310">
    <property type="protein sequence ID" value="QOJ79200.1"/>
    <property type="molecule type" value="Genomic_DNA"/>
</dbReference>
<dbReference type="InterPro" id="IPR002563">
    <property type="entry name" value="Flavin_Rdtase-like_dom"/>
</dbReference>
<dbReference type="Proteomes" id="UP000594121">
    <property type="component" value="Chromosome"/>
</dbReference>
<gene>
    <name evidence="5" type="ORF">IG193_01690</name>
</gene>
<keyword evidence="2" id="KW-0285">Flavoprotein</keyword>
<dbReference type="KEGG" id="thel:IG193_01690"/>
<keyword evidence="6" id="KW-1185">Reference proteome</keyword>
<dbReference type="RefSeq" id="WP_192819172.1">
    <property type="nucleotide sequence ID" value="NZ_CP062310.1"/>
</dbReference>
<dbReference type="Gene3D" id="2.30.110.10">
    <property type="entry name" value="Electron Transport, Fmn-binding Protein, Chain A"/>
    <property type="match status" value="1"/>
</dbReference>
<dbReference type="PANTHER" id="PTHR43567:SF1">
    <property type="entry name" value="FLAVOREDOXIN"/>
    <property type="match status" value="1"/>
</dbReference>
<dbReference type="GO" id="GO:0010181">
    <property type="term" value="F:FMN binding"/>
    <property type="evidence" value="ECO:0007669"/>
    <property type="project" value="InterPro"/>
</dbReference>
<name>A0A7L9FHC0_9CREN</name>
<dbReference type="AlphaFoldDB" id="A0A7L9FHC0"/>
<dbReference type="PANTHER" id="PTHR43567">
    <property type="entry name" value="FLAVOREDOXIN-RELATED-RELATED"/>
    <property type="match status" value="1"/>
</dbReference>
<dbReference type="InParanoid" id="A0A7L9FHC0"/>
<dbReference type="Pfam" id="PF01613">
    <property type="entry name" value="Flavin_Reduct"/>
    <property type="match status" value="1"/>
</dbReference>
<protein>
    <submittedName>
        <fullName evidence="5">Flavin reductase family protein</fullName>
    </submittedName>
</protein>
<comment type="cofactor">
    <cofactor evidence="1">
        <name>FMN</name>
        <dbReference type="ChEBI" id="CHEBI:58210"/>
    </cofactor>
</comment>
<dbReference type="InterPro" id="IPR052174">
    <property type="entry name" value="Flavoredoxin"/>
</dbReference>
<dbReference type="GeneID" id="59148568"/>
<evidence type="ECO:0000313" key="6">
    <source>
        <dbReference type="Proteomes" id="UP000594121"/>
    </source>
</evidence>
<dbReference type="SMART" id="SM00903">
    <property type="entry name" value="Flavin_Reduct"/>
    <property type="match status" value="1"/>
</dbReference>
<proteinExistence type="inferred from homology"/>
<evidence type="ECO:0000259" key="4">
    <source>
        <dbReference type="SMART" id="SM00903"/>
    </source>
</evidence>
<dbReference type="SUPFAM" id="SSF50475">
    <property type="entry name" value="FMN-binding split barrel"/>
    <property type="match status" value="1"/>
</dbReference>